<accession>A0AB34X0R9</accession>
<dbReference type="PANTHER" id="PTHR47649:SF1">
    <property type="entry name" value="RIBONUCLEASE D"/>
    <property type="match status" value="1"/>
</dbReference>
<dbReference type="GO" id="GO:0006139">
    <property type="term" value="P:nucleobase-containing compound metabolic process"/>
    <property type="evidence" value="ECO:0007669"/>
    <property type="project" value="InterPro"/>
</dbReference>
<gene>
    <name evidence="2" type="ORF">HMPREF1862_00475</name>
</gene>
<dbReference type="InterPro" id="IPR010997">
    <property type="entry name" value="HRDC-like_sf"/>
</dbReference>
<dbReference type="Pfam" id="PF18305">
    <property type="entry name" value="DNA_pol_A_exoN"/>
    <property type="match status" value="1"/>
</dbReference>
<feature type="domain" description="HRDC" evidence="1">
    <location>
        <begin position="218"/>
        <end position="298"/>
    </location>
</feature>
<dbReference type="CDD" id="cd06142">
    <property type="entry name" value="RNaseD_exo"/>
    <property type="match status" value="1"/>
</dbReference>
<evidence type="ECO:0000259" key="1">
    <source>
        <dbReference type="PROSITE" id="PS50967"/>
    </source>
</evidence>
<dbReference type="InterPro" id="IPR044876">
    <property type="entry name" value="HRDC_dom_sf"/>
</dbReference>
<name>A0AB34X0R9_9ACTO</name>
<dbReference type="InterPro" id="IPR012337">
    <property type="entry name" value="RNaseH-like_sf"/>
</dbReference>
<protein>
    <submittedName>
        <fullName evidence="2">Ribonuclease D</fullName>
    </submittedName>
</protein>
<dbReference type="AlphaFoldDB" id="A0AB34X0R9"/>
<dbReference type="InterPro" id="IPR036397">
    <property type="entry name" value="RNaseH_sf"/>
</dbReference>
<dbReference type="InterPro" id="IPR041605">
    <property type="entry name" value="Exo_C"/>
</dbReference>
<dbReference type="PROSITE" id="PS50967">
    <property type="entry name" value="HRDC"/>
    <property type="match status" value="1"/>
</dbReference>
<evidence type="ECO:0000313" key="3">
    <source>
        <dbReference type="Proteomes" id="UP000070572"/>
    </source>
</evidence>
<dbReference type="InterPro" id="IPR051086">
    <property type="entry name" value="RNase_D-like"/>
</dbReference>
<dbReference type="Gene3D" id="3.30.420.10">
    <property type="entry name" value="Ribonuclease H-like superfamily/Ribonuclease H"/>
    <property type="match status" value="1"/>
</dbReference>
<reference evidence="2 3" key="1">
    <citation type="submission" date="2016-01" db="EMBL/GenBank/DDBJ databases">
        <authorList>
            <person name="Mitreva M."/>
            <person name="Pepin K.H."/>
            <person name="Mihindukulasuriya K.A."/>
            <person name="Fulton R."/>
            <person name="Fronick C."/>
            <person name="O'Laughlin M."/>
            <person name="Miner T."/>
            <person name="Herter B."/>
            <person name="Rosa B.A."/>
            <person name="Cordes M."/>
            <person name="Tomlinson C."/>
            <person name="Wollam A."/>
            <person name="Palsikar V.B."/>
            <person name="Mardis E.R."/>
            <person name="Wilson R.K."/>
        </authorList>
    </citation>
    <scope>NUCLEOTIDE SEQUENCE [LARGE SCALE GENOMIC DNA]</scope>
    <source>
        <strain evidence="2 3">DNF00696</strain>
    </source>
</reference>
<dbReference type="GeneID" id="78353413"/>
<dbReference type="InterPro" id="IPR002562">
    <property type="entry name" value="3'-5'_exonuclease_dom"/>
</dbReference>
<dbReference type="SUPFAM" id="SSF53098">
    <property type="entry name" value="Ribonuclease H-like"/>
    <property type="match status" value="1"/>
</dbReference>
<dbReference type="RefSeq" id="WP_022865472.1">
    <property type="nucleotide sequence ID" value="NZ_CAUPGC010000019.1"/>
</dbReference>
<dbReference type="GO" id="GO:0003676">
    <property type="term" value="F:nucleic acid binding"/>
    <property type="evidence" value="ECO:0007669"/>
    <property type="project" value="InterPro"/>
</dbReference>
<dbReference type="Proteomes" id="UP000070572">
    <property type="component" value="Unassembled WGS sequence"/>
</dbReference>
<dbReference type="PANTHER" id="PTHR47649">
    <property type="entry name" value="RIBONUCLEASE D"/>
    <property type="match status" value="1"/>
</dbReference>
<dbReference type="SMART" id="SM00341">
    <property type="entry name" value="HRDC"/>
    <property type="match status" value="1"/>
</dbReference>
<dbReference type="Pfam" id="PF00570">
    <property type="entry name" value="HRDC"/>
    <property type="match status" value="1"/>
</dbReference>
<dbReference type="InterPro" id="IPR002121">
    <property type="entry name" value="HRDC_dom"/>
</dbReference>
<comment type="caution">
    <text evidence="2">The sequence shown here is derived from an EMBL/GenBank/DDBJ whole genome shotgun (WGS) entry which is preliminary data.</text>
</comment>
<dbReference type="Gene3D" id="1.10.150.80">
    <property type="entry name" value="HRDC domain"/>
    <property type="match status" value="2"/>
</dbReference>
<proteinExistence type="predicted"/>
<organism evidence="2 3">
    <name type="scientific">Varibaculum cambriense</name>
    <dbReference type="NCBI Taxonomy" id="184870"/>
    <lineage>
        <taxon>Bacteria</taxon>
        <taxon>Bacillati</taxon>
        <taxon>Actinomycetota</taxon>
        <taxon>Actinomycetes</taxon>
        <taxon>Actinomycetales</taxon>
        <taxon>Actinomycetaceae</taxon>
        <taxon>Varibaculum</taxon>
    </lineage>
</organism>
<sequence length="401" mass="46558">MSETLYRPRQGSIPLTDDRYEYRDCLREYSSPGDYVAFDTERASGIRYLDKAYLIQAKGQSAPLVLLDPLVLDDLSDFSEACKNSTWVLHAAKEDLECMEWAGLQAPRLFDTQIAAKLLGYEHVGLGAVTEEVLGIKLAKNHTRENWSLRPLKQSWLDYAALDVEYLVELALALKEKLEAAGRLSWAEQEFSYTLANYHRPRVQEPWRQVKGAGKVRSPLQLGLLQELYNQRDEIARKRDVAPHRVLPNRDLVDIVLQTPRSYQELSRRPFMKRRQLRQYARRWWQAIKKVRALTKEQLPGRKPPRKLHEISSLATWEKIDPARAELYRLLKADVSTWAQENQVWAELALSPSAIRQVAAYWKPDKHLQNLLGTAQARQWQITHFQPRFEQLCSAWKNSSL</sequence>
<dbReference type="SMART" id="SM00474">
    <property type="entry name" value="35EXOc"/>
    <property type="match status" value="1"/>
</dbReference>
<evidence type="ECO:0000313" key="2">
    <source>
        <dbReference type="EMBL" id="KXB81500.1"/>
    </source>
</evidence>
<dbReference type="GO" id="GO:0008408">
    <property type="term" value="F:3'-5' exonuclease activity"/>
    <property type="evidence" value="ECO:0007669"/>
    <property type="project" value="InterPro"/>
</dbReference>
<dbReference type="SUPFAM" id="SSF47819">
    <property type="entry name" value="HRDC-like"/>
    <property type="match status" value="1"/>
</dbReference>
<dbReference type="Pfam" id="PF01612">
    <property type="entry name" value="DNA_pol_A_exo1"/>
    <property type="match status" value="1"/>
</dbReference>
<dbReference type="EMBL" id="LSDN01000008">
    <property type="protein sequence ID" value="KXB81500.1"/>
    <property type="molecule type" value="Genomic_DNA"/>
</dbReference>
<dbReference type="GO" id="GO:0000166">
    <property type="term" value="F:nucleotide binding"/>
    <property type="evidence" value="ECO:0007669"/>
    <property type="project" value="InterPro"/>
</dbReference>